<name>A0ABS9SIU3_9BACT</name>
<gene>
    <name evidence="4" type="ORF">MKP09_10435</name>
</gene>
<dbReference type="PANTHER" id="PTHR30069:SF29">
    <property type="entry name" value="HEMOGLOBIN AND HEMOGLOBIN-HAPTOGLOBIN-BINDING PROTEIN 1-RELATED"/>
    <property type="match status" value="1"/>
</dbReference>
<dbReference type="Pfam" id="PF13715">
    <property type="entry name" value="CarbopepD_reg_2"/>
    <property type="match status" value="1"/>
</dbReference>
<sequence length="250" mass="26441">MDFSISYLTFLCYTGKAISANSLHPQQTLVIKGTVIDSVSNQPVPGVTIQEMGTNNATATNEQGQYELSLQSSDATIEFHSIGYRSVQVKVNGQTIINVSLTTENAAMDEVVVVGFGTQKKQYLTGSITQIDSKKLENRPVNNVGQALQGLAPNLNVSIANGSPNTAPSFNIRGGTSFSKNSSGAMQVQNGSPYILVDGVEMDINMLNPDDIQSVSVLSDAASSAIYGARGAYGVILVTTKKELKKAGLV</sequence>
<reference evidence="4 5" key="1">
    <citation type="submission" date="2022-02" db="EMBL/GenBank/DDBJ databases">
        <authorList>
            <person name="Min J."/>
        </authorList>
    </citation>
    <scope>NUCLEOTIDE SEQUENCE [LARGE SCALE GENOMIC DNA]</scope>
    <source>
        <strain evidence="4 5">GR10-1</strain>
    </source>
</reference>
<dbReference type="PANTHER" id="PTHR30069">
    <property type="entry name" value="TONB-DEPENDENT OUTER MEMBRANE RECEPTOR"/>
    <property type="match status" value="1"/>
</dbReference>
<dbReference type="Proteomes" id="UP001202248">
    <property type="component" value="Unassembled WGS sequence"/>
</dbReference>
<evidence type="ECO:0000256" key="2">
    <source>
        <dbReference type="PROSITE-ProRule" id="PRU01360"/>
    </source>
</evidence>
<dbReference type="Gene3D" id="2.170.130.10">
    <property type="entry name" value="TonB-dependent receptor, plug domain"/>
    <property type="match status" value="1"/>
</dbReference>
<dbReference type="InterPro" id="IPR039426">
    <property type="entry name" value="TonB-dep_rcpt-like"/>
</dbReference>
<comment type="similarity">
    <text evidence="2">Belongs to the TonB-dependent receptor family.</text>
</comment>
<keyword evidence="2" id="KW-0813">Transport</keyword>
<evidence type="ECO:0000313" key="4">
    <source>
        <dbReference type="EMBL" id="MCH5598298.1"/>
    </source>
</evidence>
<keyword evidence="5" id="KW-1185">Reference proteome</keyword>
<accession>A0ABS9SIU3</accession>
<keyword evidence="1" id="KW-0732">Signal</keyword>
<comment type="subcellular location">
    <subcellularLocation>
        <location evidence="2">Cell outer membrane</location>
        <topology evidence="2">Multi-pass membrane protein</topology>
    </subcellularLocation>
</comment>
<dbReference type="SUPFAM" id="SSF56935">
    <property type="entry name" value="Porins"/>
    <property type="match status" value="1"/>
</dbReference>
<protein>
    <submittedName>
        <fullName evidence="4">TonB-dependent receptor plug domain-containing protein</fullName>
    </submittedName>
</protein>
<dbReference type="InterPro" id="IPR012910">
    <property type="entry name" value="Plug_dom"/>
</dbReference>
<dbReference type="Gene3D" id="2.60.40.1120">
    <property type="entry name" value="Carboxypeptidase-like, regulatory domain"/>
    <property type="match status" value="1"/>
</dbReference>
<feature type="domain" description="TonB-dependent receptor plug" evidence="3">
    <location>
        <begin position="121"/>
        <end position="235"/>
    </location>
</feature>
<proteinExistence type="inferred from homology"/>
<dbReference type="PROSITE" id="PS52016">
    <property type="entry name" value="TONB_DEPENDENT_REC_3"/>
    <property type="match status" value="1"/>
</dbReference>
<keyword evidence="2" id="KW-0812">Transmembrane</keyword>
<dbReference type="RefSeq" id="WP_240828229.1">
    <property type="nucleotide sequence ID" value="NZ_JAKWBL010000001.1"/>
</dbReference>
<organism evidence="4 5">
    <name type="scientific">Niabella ginsengisoli</name>
    <dbReference type="NCBI Taxonomy" id="522298"/>
    <lineage>
        <taxon>Bacteria</taxon>
        <taxon>Pseudomonadati</taxon>
        <taxon>Bacteroidota</taxon>
        <taxon>Chitinophagia</taxon>
        <taxon>Chitinophagales</taxon>
        <taxon>Chitinophagaceae</taxon>
        <taxon>Niabella</taxon>
    </lineage>
</organism>
<dbReference type="NCBIfam" id="TIGR04057">
    <property type="entry name" value="SusC_RagA_signa"/>
    <property type="match status" value="1"/>
</dbReference>
<evidence type="ECO:0000313" key="5">
    <source>
        <dbReference type="Proteomes" id="UP001202248"/>
    </source>
</evidence>
<keyword evidence="2" id="KW-0998">Cell outer membrane</keyword>
<evidence type="ECO:0000256" key="1">
    <source>
        <dbReference type="ARBA" id="ARBA00022729"/>
    </source>
</evidence>
<keyword evidence="2" id="KW-0472">Membrane</keyword>
<evidence type="ECO:0000259" key="3">
    <source>
        <dbReference type="Pfam" id="PF07715"/>
    </source>
</evidence>
<dbReference type="SUPFAM" id="SSF49464">
    <property type="entry name" value="Carboxypeptidase regulatory domain-like"/>
    <property type="match status" value="1"/>
</dbReference>
<dbReference type="InterPro" id="IPR037066">
    <property type="entry name" value="Plug_dom_sf"/>
</dbReference>
<dbReference type="EMBL" id="JAKWBL010000001">
    <property type="protein sequence ID" value="MCH5598298.1"/>
    <property type="molecule type" value="Genomic_DNA"/>
</dbReference>
<dbReference type="InterPro" id="IPR008969">
    <property type="entry name" value="CarboxyPept-like_regulatory"/>
</dbReference>
<keyword evidence="2" id="KW-1134">Transmembrane beta strand</keyword>
<keyword evidence="4" id="KW-0675">Receptor</keyword>
<dbReference type="InterPro" id="IPR023997">
    <property type="entry name" value="TonB-dep_OMP_SusC/RagA_CS"/>
</dbReference>
<dbReference type="Pfam" id="PF07715">
    <property type="entry name" value="Plug"/>
    <property type="match status" value="1"/>
</dbReference>
<comment type="caution">
    <text evidence="4">The sequence shown here is derived from an EMBL/GenBank/DDBJ whole genome shotgun (WGS) entry which is preliminary data.</text>
</comment>